<reference evidence="1" key="1">
    <citation type="submission" date="2020-04" db="EMBL/GenBank/DDBJ databases">
        <authorList>
            <person name="Chiriac C."/>
            <person name="Salcher M."/>
            <person name="Ghai R."/>
            <person name="Kavagutti S V."/>
        </authorList>
    </citation>
    <scope>NUCLEOTIDE SEQUENCE</scope>
</reference>
<evidence type="ECO:0000313" key="1">
    <source>
        <dbReference type="EMBL" id="CAB4129378.1"/>
    </source>
</evidence>
<protein>
    <submittedName>
        <fullName evidence="1">Uncharacterized protein</fullName>
    </submittedName>
</protein>
<gene>
    <name evidence="1" type="ORF">UFOVP118_18</name>
</gene>
<organism evidence="1">
    <name type="scientific">uncultured Caudovirales phage</name>
    <dbReference type="NCBI Taxonomy" id="2100421"/>
    <lineage>
        <taxon>Viruses</taxon>
        <taxon>Duplodnaviria</taxon>
        <taxon>Heunggongvirae</taxon>
        <taxon>Uroviricota</taxon>
        <taxon>Caudoviricetes</taxon>
        <taxon>Peduoviridae</taxon>
        <taxon>Maltschvirus</taxon>
        <taxon>Maltschvirus maltsch</taxon>
    </lineage>
</organism>
<dbReference type="EMBL" id="LR796234">
    <property type="protein sequence ID" value="CAB4129378.1"/>
    <property type="molecule type" value="Genomic_DNA"/>
</dbReference>
<accession>A0A6J5L3S8</accession>
<sequence>MTYTIQIDVRDESDRLIKIIRGDELSSWTTDHIDADVKGILNDMTFKTRNIRYALEKYEQYLDDLDSSTAYGEQIREDRAELLRAIEEIEALL</sequence>
<name>A0A6J5L3S8_9CAUD</name>
<proteinExistence type="predicted"/>